<name>A0ACB8RGX1_9AGAM</name>
<reference evidence="1" key="2">
    <citation type="journal article" date="2022" name="New Phytol.">
        <title>Evolutionary transition to the ectomycorrhizal habit in the genomes of a hyperdiverse lineage of mushroom-forming fungi.</title>
        <authorList>
            <person name="Looney B."/>
            <person name="Miyauchi S."/>
            <person name="Morin E."/>
            <person name="Drula E."/>
            <person name="Courty P.E."/>
            <person name="Kohler A."/>
            <person name="Kuo A."/>
            <person name="LaButti K."/>
            <person name="Pangilinan J."/>
            <person name="Lipzen A."/>
            <person name="Riley R."/>
            <person name="Andreopoulos W."/>
            <person name="He G."/>
            <person name="Johnson J."/>
            <person name="Nolan M."/>
            <person name="Tritt A."/>
            <person name="Barry K.W."/>
            <person name="Grigoriev I.V."/>
            <person name="Nagy L.G."/>
            <person name="Hibbett D."/>
            <person name="Henrissat B."/>
            <person name="Matheny P.B."/>
            <person name="Labbe J."/>
            <person name="Martin F.M."/>
        </authorList>
    </citation>
    <scope>NUCLEOTIDE SEQUENCE</scope>
    <source>
        <strain evidence="1">FP105234-sp</strain>
    </source>
</reference>
<protein>
    <submittedName>
        <fullName evidence="1">Uncharacterized protein</fullName>
    </submittedName>
</protein>
<dbReference type="EMBL" id="MU276020">
    <property type="protein sequence ID" value="KAI0043384.1"/>
    <property type="molecule type" value="Genomic_DNA"/>
</dbReference>
<keyword evidence="2" id="KW-1185">Reference proteome</keyword>
<proteinExistence type="predicted"/>
<dbReference type="Proteomes" id="UP000814033">
    <property type="component" value="Unassembled WGS sequence"/>
</dbReference>
<organism evidence="1 2">
    <name type="scientific">Auriscalpium vulgare</name>
    <dbReference type="NCBI Taxonomy" id="40419"/>
    <lineage>
        <taxon>Eukaryota</taxon>
        <taxon>Fungi</taxon>
        <taxon>Dikarya</taxon>
        <taxon>Basidiomycota</taxon>
        <taxon>Agaricomycotina</taxon>
        <taxon>Agaricomycetes</taxon>
        <taxon>Russulales</taxon>
        <taxon>Auriscalpiaceae</taxon>
        <taxon>Auriscalpium</taxon>
    </lineage>
</organism>
<gene>
    <name evidence="1" type="ORF">FA95DRAFT_405685</name>
</gene>
<sequence length="2239" mass="250403">MSDFEQRGRGRGRGGRGGRGGWGGPAVQGDRGGRGGGGRGRAGRGRGFPAGPAVAGSHSPSASTPPGEQSPRGVCKFYWTTGRCQFSFDCTFKHEKRSPLAQSSVEPVDEPDFFSTEGLAVNNGSIVHETHTLNPSAAHNHLKAFLFDHYEFRGPANVAGFSRIFASINDRNKSWTSDHAQAFLDTIVHGNALFRIGDVLRFEPVSSAAGTGFSVLPFQLAYFPLFEYMASDLVLKSTMHENINALYTVLERNYAAVHKTTRDCMQEMIARKTWHDPTPGLPAARQNTLDGVAVFKTLTTLLSQLFQRFKQVIRNHPELQVFVNDVHAWFQTWSSDVSSPQPRFQDPITSSTATVRKLTLDQLEQDVSRLKEIVDRECGVTEQQRRPIISSRLTPAAKREALMNRLAQTYDPPGDLRDDGVRHDNDFPNIAHIRIAPTHQELLSPVPPYLPIFDPEARHHLPARSMERHLDVQFRLLREELISSLRQSLIQLQMDLAIMWERSRPRSKANKTTLEDLLAKKGGSYRTSGVNSVFFHMYTNIRFAPVKAERRSFTIGLTADTPPGPPRDPSAKKRSEYWEHSKRLQQGSLVALVLISRNQTRVYLGTIVSQGSKDIAESAKASKETIQFRASFFDAEVELMALRREPISVDSSKFAILVDNNIMYESIRPFLEALQTVEPTSIPFARFISHGSAWGHMTVQPPRYARVPGFRYNLQCLAPRGRTIQSLNVQDLNSVEIARGELNRFSSLDRSQVDAVLDALQHGLSLIQGPPGTGKSFTGKELLRVLFASKIKPIVLIAFTNHALDHMVTSVLDAGITTKIVRLGSRASDERIAEYSLDKLERLAQQTDLSRAKRREYGAMRKLEEDMTQLMESIQLPRMTWAKIEEFLDIHHLAELASLQDPPYWISELYQSVTKDEEEHGEWTEVASKKQKKAKEADVVDGIYGFWKLGKDIEFIEPRPAPVVTAVTAEHTAEPEKDPRTVFFESLGFEDGMPPVPSLQRTTDELIYDVANVWSMSRDERRRLSEYWEEEIRAMAYSTNLAEFESLRADYKKACKRYNEVNDEARRQLLSQTELIACTTTGAAKLVSLLTSIAPKVLMVEEAGQVLESHILSALVPSVEHLICIGDPQQLRPTLATFSLSVDSASGAELYKFDRSLMERLAVSGFPMSQINVQRRMRPSISHFIRKILYPKLEDNAVVRDYPPVQGMEQDVFFFTHDHQENGEADSVSKFNMFEVNMIRDLVLYFLRQGPYNGAGDIAVLCAYLGQLQKVRAALRDLKIAVAVDERDEDELERQGLVAEAEEGFDQVAVAKHIRLGTVDTFQGEEAKIVIVSLVRNTGAFEESQSIGFLKSSNRINVALSRAKHGMYILGNASNLRRNATWTTVLDEMEDRGLVGYGFPAICPRHPEKKTLVTQPGQLDKLAPEGGCLSPCNFRLSCGHTCPSVCHTDLDNHRRMRCNQPCPRVTCPRSHPCPLLCSDNCGDCKFPMYDVQLPCGHIARQVPCYMLEDLASVACTEKVTKKLPHCEHSTLALCSKDPASIRCQAVCGGMMACCSRACKSRCHDCQKVTSEARGEDIGHPLQRTHHQGHPCERVLKCQHLCGLNCSEDHQCNSKCLKACRQRCTHQGCSKPCWEPCPPCMEPCGWICPHEQCPVLCGSICSRLPCDEPCEKPLACGHPCPSVCGEPCGGQACVTCLAPDRKAAVVDFIMQRTLEDVDPWSGDPTERLITLECGHIFTVETLDGHCHMSDYYEVDAMTGGFLQTKAPPTDYQTPPSCPTCRGPITALRYGRVTKRATLDILEQNVASSMSSSLDSVSPEIERLTARLPASQEAAKKIPYSIGFKVEPEFTHLLQTQGNKFGREYEPLPHSSLTQGSMVSIHGLAAEEAKIWQKVVGDFVKVYRKVADVATIRGPQSQAYDAALSTLYRLELNAIAQDPARATAAPEPLAMKEVNRKIGQPPHKADTRFQIEAFFLSLELRFSLAQIATSRIEGMSGVIGDARVLQHKRIWRCFVDFVYKSCVLDAKKAYVLANKCSASRLQARAAVHNLRAELEQFRFGILGDRDEILKTGRFTSDQREELASRIRKQQTYFKKSLETIEKTYLRSRPATKLSVLMEERTWFSENCREKAQKYIEEYDNLAEHILHDSAYAPLSLQEREDIVKAFGFSHRGHFYNCQNGHTFVITECGGAMEASRCPECGAPIGGTHHNINSSNTRAMEFEELAGRQGSATAPWPWARGA</sequence>
<reference evidence="1" key="1">
    <citation type="submission" date="2021-02" db="EMBL/GenBank/DDBJ databases">
        <authorList>
            <consortium name="DOE Joint Genome Institute"/>
            <person name="Ahrendt S."/>
            <person name="Looney B.P."/>
            <person name="Miyauchi S."/>
            <person name="Morin E."/>
            <person name="Drula E."/>
            <person name="Courty P.E."/>
            <person name="Chicoki N."/>
            <person name="Fauchery L."/>
            <person name="Kohler A."/>
            <person name="Kuo A."/>
            <person name="Labutti K."/>
            <person name="Pangilinan J."/>
            <person name="Lipzen A."/>
            <person name="Riley R."/>
            <person name="Andreopoulos W."/>
            <person name="He G."/>
            <person name="Johnson J."/>
            <person name="Barry K.W."/>
            <person name="Grigoriev I.V."/>
            <person name="Nagy L."/>
            <person name="Hibbett D."/>
            <person name="Henrissat B."/>
            <person name="Matheny P.B."/>
            <person name="Labbe J."/>
            <person name="Martin F."/>
        </authorList>
    </citation>
    <scope>NUCLEOTIDE SEQUENCE</scope>
    <source>
        <strain evidence="1">FP105234-sp</strain>
    </source>
</reference>
<evidence type="ECO:0000313" key="2">
    <source>
        <dbReference type="Proteomes" id="UP000814033"/>
    </source>
</evidence>
<accession>A0ACB8RGX1</accession>
<evidence type="ECO:0000313" key="1">
    <source>
        <dbReference type="EMBL" id="KAI0043384.1"/>
    </source>
</evidence>
<comment type="caution">
    <text evidence="1">The sequence shown here is derived from an EMBL/GenBank/DDBJ whole genome shotgun (WGS) entry which is preliminary data.</text>
</comment>